<dbReference type="EMBL" id="CAJOBJ010332338">
    <property type="protein sequence ID" value="CAF5184481.1"/>
    <property type="molecule type" value="Genomic_DNA"/>
</dbReference>
<organism evidence="1 2">
    <name type="scientific">Rotaria magnacalcarata</name>
    <dbReference type="NCBI Taxonomy" id="392030"/>
    <lineage>
        <taxon>Eukaryota</taxon>
        <taxon>Metazoa</taxon>
        <taxon>Spiralia</taxon>
        <taxon>Gnathifera</taxon>
        <taxon>Rotifera</taxon>
        <taxon>Eurotatoria</taxon>
        <taxon>Bdelloidea</taxon>
        <taxon>Philodinida</taxon>
        <taxon>Philodinidae</taxon>
        <taxon>Rotaria</taxon>
    </lineage>
</organism>
<feature type="non-terminal residue" evidence="1">
    <location>
        <position position="1"/>
    </location>
</feature>
<protein>
    <submittedName>
        <fullName evidence="1">Uncharacterized protein</fullName>
    </submittedName>
</protein>
<reference evidence="1" key="1">
    <citation type="submission" date="2021-02" db="EMBL/GenBank/DDBJ databases">
        <authorList>
            <person name="Nowell W R."/>
        </authorList>
    </citation>
    <scope>NUCLEOTIDE SEQUENCE</scope>
</reference>
<comment type="caution">
    <text evidence="1">The sequence shown here is derived from an EMBL/GenBank/DDBJ whole genome shotgun (WGS) entry which is preliminary data.</text>
</comment>
<proteinExistence type="predicted"/>
<accession>A0A8S3HTN1</accession>
<sequence length="192" mass="22846">MVQQEKLDVIQRLLNQMVCKIEKQLDKLDNRLTSKNQSRLSTKTMSESMNYVEKTIELYKQFFHRFIITYIIDQNQGLINDRFQSIYSIIQHTTNDNLSSYFNRCRQLNEFQLKLNDHVDQYITAFEDCCRLLTEFSCYPTESSLNDKSFLSKGKIKFEDWIVDLYILSLCVNDHFSLRTIVVSVLIELFGY</sequence>
<dbReference type="AlphaFoldDB" id="A0A8S3HTN1"/>
<name>A0A8S3HTN1_9BILA</name>
<gene>
    <name evidence="1" type="ORF">GIL414_LOCUS70498</name>
</gene>
<evidence type="ECO:0000313" key="1">
    <source>
        <dbReference type="EMBL" id="CAF5184481.1"/>
    </source>
</evidence>
<dbReference type="Proteomes" id="UP000681720">
    <property type="component" value="Unassembled WGS sequence"/>
</dbReference>
<evidence type="ECO:0000313" key="2">
    <source>
        <dbReference type="Proteomes" id="UP000681720"/>
    </source>
</evidence>